<dbReference type="InterPro" id="IPR003918">
    <property type="entry name" value="NADH_UbQ_OxRdtase"/>
</dbReference>
<evidence type="ECO:0000256" key="8">
    <source>
        <dbReference type="SAM" id="Phobius"/>
    </source>
</evidence>
<evidence type="ECO:0000256" key="2">
    <source>
        <dbReference type="ARBA" id="ARBA00009025"/>
    </source>
</evidence>
<feature type="transmembrane region" description="Helical" evidence="8">
    <location>
        <begin position="373"/>
        <end position="390"/>
    </location>
</feature>
<evidence type="ECO:0000259" key="9">
    <source>
        <dbReference type="Pfam" id="PF00361"/>
    </source>
</evidence>
<feature type="transmembrane region" description="Helical" evidence="8">
    <location>
        <begin position="273"/>
        <end position="291"/>
    </location>
</feature>
<keyword evidence="4 8" id="KW-1133">Transmembrane helix</keyword>
<dbReference type="InterPro" id="IPR001750">
    <property type="entry name" value="ND/Mrp_TM"/>
</dbReference>
<dbReference type="AlphaFoldDB" id="A0A6J4RVW5"/>
<dbReference type="PANTHER" id="PTHR43507">
    <property type="entry name" value="NADH-UBIQUINONE OXIDOREDUCTASE CHAIN 4"/>
    <property type="match status" value="1"/>
</dbReference>
<feature type="transmembrane region" description="Helical" evidence="8">
    <location>
        <begin position="81"/>
        <end position="100"/>
    </location>
</feature>
<feature type="compositionally biased region" description="Low complexity" evidence="7">
    <location>
        <begin position="490"/>
        <end position="516"/>
    </location>
</feature>
<feature type="transmembrane region" description="Helical" evidence="8">
    <location>
        <begin position="241"/>
        <end position="261"/>
    </location>
</feature>
<feature type="transmembrane region" description="Helical" evidence="8">
    <location>
        <begin position="162"/>
        <end position="185"/>
    </location>
</feature>
<keyword evidence="3 6" id="KW-0812">Transmembrane</keyword>
<feature type="transmembrane region" description="Helical" evidence="8">
    <location>
        <begin position="330"/>
        <end position="352"/>
    </location>
</feature>
<dbReference type="GO" id="GO:0042773">
    <property type="term" value="P:ATP synthesis coupled electron transport"/>
    <property type="evidence" value="ECO:0007669"/>
    <property type="project" value="InterPro"/>
</dbReference>
<evidence type="ECO:0000256" key="4">
    <source>
        <dbReference type="ARBA" id="ARBA00022989"/>
    </source>
</evidence>
<evidence type="ECO:0000256" key="6">
    <source>
        <dbReference type="RuleBase" id="RU000320"/>
    </source>
</evidence>
<comment type="subcellular location">
    <subcellularLocation>
        <location evidence="1">Endomembrane system</location>
        <topology evidence="1">Multi-pass membrane protein</topology>
    </subcellularLocation>
    <subcellularLocation>
        <location evidence="6">Membrane</location>
        <topology evidence="6">Multi-pass membrane protein</topology>
    </subcellularLocation>
</comment>
<feature type="transmembrane region" description="Helical" evidence="8">
    <location>
        <begin position="211"/>
        <end position="229"/>
    </location>
</feature>
<dbReference type="PRINTS" id="PR01437">
    <property type="entry name" value="NUOXDRDTASE4"/>
</dbReference>
<dbReference type="Pfam" id="PF00361">
    <property type="entry name" value="Proton_antipo_M"/>
    <property type="match status" value="1"/>
</dbReference>
<accession>A0A6J4RVW5</accession>
<feature type="region of interest" description="Disordered" evidence="7">
    <location>
        <begin position="480"/>
        <end position="516"/>
    </location>
</feature>
<dbReference type="GO" id="GO:0016020">
    <property type="term" value="C:membrane"/>
    <property type="evidence" value="ECO:0007669"/>
    <property type="project" value="UniProtKB-SubCell"/>
</dbReference>
<keyword evidence="10" id="KW-0830">Ubiquinone</keyword>
<dbReference type="InterPro" id="IPR010227">
    <property type="entry name" value="NADH_Q_OxRdtase_chainM/4"/>
</dbReference>
<name>A0A6J4RVW5_9ACTN</name>
<comment type="similarity">
    <text evidence="2">Belongs to the complex I subunit 4 family.</text>
</comment>
<protein>
    <submittedName>
        <fullName evidence="10">NADH-ubiquinone oxidoreductase chain M</fullName>
        <ecNumber evidence="10">1.6.5.3</ecNumber>
    </submittedName>
</protein>
<proteinExistence type="inferred from homology"/>
<keyword evidence="10" id="KW-0560">Oxidoreductase</keyword>
<sequence length="516" mass="54697">MTIHLSILLFWPAVLALVAAFLPRRLGGLAALVGALVPLGYAVVLVADFETRAQGLQYLTDAEWIPQLGIRYTLGLDGLNLWLVVLTAVLFAAAALWVALRPVPRSRLFAFHFGIAETAVLGALMAQDLALFVLFFDLMLVPIYFLVGQWGEGDRVAATIKLVIYTLVGSLLMLAAAVATGVLIAQERGEGLTFALRDLVGANLSETTQNWLFLGFALAFLIKMPAFPFQGWMPDGYRSMPLPVLVFFSGVVSKVAAYGFLRVVLPIFPDASVTFQTPIMILALISILYGSAQAFTQTNTRLILGYSSLAQMGFITLGIFSLTAAGAQGALLQMVAHGIVVAPLFLIIVLLAERAAGSEDLRDMGGLAMRAPVLAGLFLIAAMATLAIPGSANFVGEFMVLLGTFETNRAFAIIASIGVAMASVYMLRMFIGTMHNRGAGQTAVSREIGLREALVIAPLVAAIVAFGLYPQRALEQSETTVQQAVRPAQDSAGTAGATAASRTAADATSATGDQHP</sequence>
<feature type="domain" description="NADH:quinone oxidoreductase/Mrp antiporter transmembrane" evidence="9">
    <location>
        <begin position="126"/>
        <end position="419"/>
    </location>
</feature>
<evidence type="ECO:0000313" key="10">
    <source>
        <dbReference type="EMBL" id="CAA9478550.1"/>
    </source>
</evidence>
<gene>
    <name evidence="10" type="ORF">AVDCRST_MAG38-1791</name>
</gene>
<evidence type="ECO:0000256" key="1">
    <source>
        <dbReference type="ARBA" id="ARBA00004127"/>
    </source>
</evidence>
<feature type="transmembrane region" description="Helical" evidence="8">
    <location>
        <begin position="303"/>
        <end position="324"/>
    </location>
</feature>
<evidence type="ECO:0000256" key="7">
    <source>
        <dbReference type="SAM" id="MobiDB-lite"/>
    </source>
</evidence>
<dbReference type="GO" id="GO:0048039">
    <property type="term" value="F:ubiquinone binding"/>
    <property type="evidence" value="ECO:0007669"/>
    <property type="project" value="TreeGrafter"/>
</dbReference>
<feature type="transmembrane region" description="Helical" evidence="8">
    <location>
        <begin position="107"/>
        <end position="125"/>
    </location>
</feature>
<dbReference type="EC" id="1.6.5.3" evidence="10"/>
<feature type="transmembrane region" description="Helical" evidence="8">
    <location>
        <begin position="410"/>
        <end position="427"/>
    </location>
</feature>
<feature type="transmembrane region" description="Helical" evidence="8">
    <location>
        <begin position="448"/>
        <end position="469"/>
    </location>
</feature>
<feature type="transmembrane region" description="Helical" evidence="8">
    <location>
        <begin position="29"/>
        <end position="47"/>
    </location>
</feature>
<dbReference type="PANTHER" id="PTHR43507:SF1">
    <property type="entry name" value="NADH-UBIQUINONE OXIDOREDUCTASE CHAIN 4"/>
    <property type="match status" value="1"/>
</dbReference>
<dbReference type="EMBL" id="CADCVJ010000153">
    <property type="protein sequence ID" value="CAA9478550.1"/>
    <property type="molecule type" value="Genomic_DNA"/>
</dbReference>
<feature type="transmembrane region" description="Helical" evidence="8">
    <location>
        <begin position="6"/>
        <end position="22"/>
    </location>
</feature>
<evidence type="ECO:0000256" key="5">
    <source>
        <dbReference type="ARBA" id="ARBA00023136"/>
    </source>
</evidence>
<feature type="transmembrane region" description="Helical" evidence="8">
    <location>
        <begin position="131"/>
        <end position="150"/>
    </location>
</feature>
<dbReference type="NCBIfam" id="TIGR01972">
    <property type="entry name" value="NDH_I_M"/>
    <property type="match status" value="1"/>
</dbReference>
<dbReference type="GO" id="GO:0008137">
    <property type="term" value="F:NADH dehydrogenase (ubiquinone) activity"/>
    <property type="evidence" value="ECO:0007669"/>
    <property type="project" value="InterPro"/>
</dbReference>
<dbReference type="GO" id="GO:0015990">
    <property type="term" value="P:electron transport coupled proton transport"/>
    <property type="evidence" value="ECO:0007669"/>
    <property type="project" value="TreeGrafter"/>
</dbReference>
<dbReference type="GO" id="GO:0012505">
    <property type="term" value="C:endomembrane system"/>
    <property type="evidence" value="ECO:0007669"/>
    <property type="project" value="UniProtKB-SubCell"/>
</dbReference>
<keyword evidence="5 8" id="KW-0472">Membrane</keyword>
<reference evidence="10" key="1">
    <citation type="submission" date="2020-02" db="EMBL/GenBank/DDBJ databases">
        <authorList>
            <person name="Meier V. D."/>
        </authorList>
    </citation>
    <scope>NUCLEOTIDE SEQUENCE</scope>
    <source>
        <strain evidence="10">AVDCRST_MAG38</strain>
    </source>
</reference>
<dbReference type="GO" id="GO:0003954">
    <property type="term" value="F:NADH dehydrogenase activity"/>
    <property type="evidence" value="ECO:0007669"/>
    <property type="project" value="TreeGrafter"/>
</dbReference>
<organism evidence="10">
    <name type="scientific">uncultured Solirubrobacteraceae bacterium</name>
    <dbReference type="NCBI Taxonomy" id="1162706"/>
    <lineage>
        <taxon>Bacteria</taxon>
        <taxon>Bacillati</taxon>
        <taxon>Actinomycetota</taxon>
        <taxon>Thermoleophilia</taxon>
        <taxon>Solirubrobacterales</taxon>
        <taxon>Solirubrobacteraceae</taxon>
        <taxon>environmental samples</taxon>
    </lineage>
</organism>
<evidence type="ECO:0000256" key="3">
    <source>
        <dbReference type="ARBA" id="ARBA00022692"/>
    </source>
</evidence>